<dbReference type="InterPro" id="IPR035986">
    <property type="entry name" value="PKD_dom_sf"/>
</dbReference>
<organism evidence="2">
    <name type="scientific">marine sediment metagenome</name>
    <dbReference type="NCBI Taxonomy" id="412755"/>
    <lineage>
        <taxon>unclassified sequences</taxon>
        <taxon>metagenomes</taxon>
        <taxon>ecological metagenomes</taxon>
    </lineage>
</organism>
<dbReference type="InterPro" id="IPR000601">
    <property type="entry name" value="PKD_dom"/>
</dbReference>
<evidence type="ECO:0000313" key="2">
    <source>
        <dbReference type="EMBL" id="GAF98641.1"/>
    </source>
</evidence>
<name>X0UH63_9ZZZZ</name>
<dbReference type="EMBL" id="BARS01012288">
    <property type="protein sequence ID" value="GAF98641.1"/>
    <property type="molecule type" value="Genomic_DNA"/>
</dbReference>
<dbReference type="AlphaFoldDB" id="X0UH63"/>
<feature type="domain" description="PKD" evidence="1">
    <location>
        <begin position="95"/>
        <end position="175"/>
    </location>
</feature>
<dbReference type="CDD" id="cd00146">
    <property type="entry name" value="PKD"/>
    <property type="match status" value="1"/>
</dbReference>
<dbReference type="PROSITE" id="PS50093">
    <property type="entry name" value="PKD"/>
    <property type="match status" value="1"/>
</dbReference>
<dbReference type="InterPro" id="IPR013783">
    <property type="entry name" value="Ig-like_fold"/>
</dbReference>
<reference evidence="2" key="1">
    <citation type="journal article" date="2014" name="Front. Microbiol.">
        <title>High frequency of phylogenetically diverse reductive dehalogenase-homologous genes in deep subseafloor sedimentary metagenomes.</title>
        <authorList>
            <person name="Kawai M."/>
            <person name="Futagami T."/>
            <person name="Toyoda A."/>
            <person name="Takaki Y."/>
            <person name="Nishi S."/>
            <person name="Hori S."/>
            <person name="Arai W."/>
            <person name="Tsubouchi T."/>
            <person name="Morono Y."/>
            <person name="Uchiyama I."/>
            <person name="Ito T."/>
            <person name="Fujiyama A."/>
            <person name="Inagaki F."/>
            <person name="Takami H."/>
        </authorList>
    </citation>
    <scope>NUCLEOTIDE SEQUENCE</scope>
    <source>
        <strain evidence="2">Expedition CK06-06</strain>
    </source>
</reference>
<dbReference type="SMART" id="SM00089">
    <property type="entry name" value="PKD"/>
    <property type="match status" value="1"/>
</dbReference>
<feature type="non-terminal residue" evidence="2">
    <location>
        <position position="225"/>
    </location>
</feature>
<proteinExistence type="predicted"/>
<dbReference type="SUPFAM" id="SSF49299">
    <property type="entry name" value="PKD domain"/>
    <property type="match status" value="1"/>
</dbReference>
<sequence length="225" mass="24338">DNLSPLITSSDQNNSIAGLAEQLFSKQDDNHYDQYINGLIRPMEDNIIQAVDATRARWLGSGFNLDEATRIHMEACDTAWHTMNSMNAGSGRTLNLTPSLTSINTSIDGLQVTFSCVASDADGSIVDYDWDFGDGNSFTSPSPVHPYYSAGIYLVRCRVVDDSGSRNSKWKYITVGEGNQTPIVDAGADQTVTLPNTIFLDGTVTDDGLLDPPGTVTTTWTQVSG</sequence>
<gene>
    <name evidence="2" type="ORF">S01H1_21962</name>
</gene>
<comment type="caution">
    <text evidence="2">The sequence shown here is derived from an EMBL/GenBank/DDBJ whole genome shotgun (WGS) entry which is preliminary data.</text>
</comment>
<protein>
    <recommendedName>
        <fullName evidence="1">PKD domain-containing protein</fullName>
    </recommendedName>
</protein>
<dbReference type="InterPro" id="IPR022409">
    <property type="entry name" value="PKD/Chitinase_dom"/>
</dbReference>
<dbReference type="Gene3D" id="2.60.40.10">
    <property type="entry name" value="Immunoglobulins"/>
    <property type="match status" value="2"/>
</dbReference>
<accession>X0UH63</accession>
<dbReference type="Pfam" id="PF18911">
    <property type="entry name" value="PKD_4"/>
    <property type="match status" value="1"/>
</dbReference>
<feature type="non-terminal residue" evidence="2">
    <location>
        <position position="1"/>
    </location>
</feature>
<evidence type="ECO:0000259" key="1">
    <source>
        <dbReference type="PROSITE" id="PS50093"/>
    </source>
</evidence>